<feature type="chain" id="PRO_5026189211" description="DUF4097 domain-containing protein" evidence="1">
    <location>
        <begin position="20"/>
        <end position="263"/>
    </location>
</feature>
<feature type="domain" description="DUF4097" evidence="2">
    <location>
        <begin position="83"/>
        <end position="223"/>
    </location>
</feature>
<dbReference type="AlphaFoldDB" id="A0A6I6JZG8"/>
<dbReference type="Proteomes" id="UP000428260">
    <property type="component" value="Chromosome"/>
</dbReference>
<gene>
    <name evidence="3" type="ORF">GM418_13090</name>
</gene>
<dbReference type="InterPro" id="IPR025164">
    <property type="entry name" value="Toastrack_DUF4097"/>
</dbReference>
<organism evidence="3 4">
    <name type="scientific">Maribellus comscasis</name>
    <dbReference type="NCBI Taxonomy" id="2681766"/>
    <lineage>
        <taxon>Bacteria</taxon>
        <taxon>Pseudomonadati</taxon>
        <taxon>Bacteroidota</taxon>
        <taxon>Bacteroidia</taxon>
        <taxon>Marinilabiliales</taxon>
        <taxon>Prolixibacteraceae</taxon>
        <taxon>Maribellus</taxon>
    </lineage>
</organism>
<evidence type="ECO:0000313" key="4">
    <source>
        <dbReference type="Proteomes" id="UP000428260"/>
    </source>
</evidence>
<keyword evidence="4" id="KW-1185">Reference proteome</keyword>
<dbReference type="Pfam" id="PF13349">
    <property type="entry name" value="DUF4097"/>
    <property type="match status" value="1"/>
</dbReference>
<reference evidence="3 4" key="1">
    <citation type="submission" date="2019-11" db="EMBL/GenBank/DDBJ databases">
        <authorList>
            <person name="Zheng R.K."/>
            <person name="Sun C.M."/>
        </authorList>
    </citation>
    <scope>NUCLEOTIDE SEQUENCE [LARGE SCALE GENOMIC DNA]</scope>
    <source>
        <strain evidence="3 4">WC007</strain>
    </source>
</reference>
<evidence type="ECO:0000313" key="3">
    <source>
        <dbReference type="EMBL" id="QGY44563.1"/>
    </source>
</evidence>
<protein>
    <recommendedName>
        <fullName evidence="2">DUF4097 domain-containing protein</fullName>
    </recommendedName>
</protein>
<feature type="signal peptide" evidence="1">
    <location>
        <begin position="1"/>
        <end position="19"/>
    </location>
</feature>
<dbReference type="RefSeq" id="WP_158866975.1">
    <property type="nucleotide sequence ID" value="NZ_CP046401.1"/>
</dbReference>
<dbReference type="KEGG" id="mcos:GM418_13090"/>
<name>A0A6I6JZG8_9BACT</name>
<evidence type="ECO:0000259" key="2">
    <source>
        <dbReference type="Pfam" id="PF13349"/>
    </source>
</evidence>
<dbReference type="EMBL" id="CP046401">
    <property type="protein sequence ID" value="QGY44563.1"/>
    <property type="molecule type" value="Genomic_DNA"/>
</dbReference>
<proteinExistence type="predicted"/>
<accession>A0A6I6JZG8</accession>
<keyword evidence="1" id="KW-0732">Signal</keyword>
<evidence type="ECO:0000256" key="1">
    <source>
        <dbReference type="SAM" id="SignalP"/>
    </source>
</evidence>
<sequence>MKKVTVLLAAFVLPLLSMSQEKYEYSPKVKNRVEITNLLGEISLKNTSENTIVIESDANFEKPERAEGLQLLGAMEDNTGLAVNVSEEDGIVSITGISKQVRDFNYSISIPAGIAVSIDYHSPFASGDLDIDSYNGSLEIKTLSSDVKLNNCSGPFTVNSVSGDVEVIFSNVSQGEPTSLASVSGFVDVSIPAGNKANIEISNLTGNVYNNLNLESAGKEDRDERSEGLGAIKRKGKTSYKLNGGGQEIYLKSVSGNIYLRKK</sequence>